<sequence length="137" mass="15233">MRRLVGGMVHDHQVRATARDLRRDAVCRGFEYRDIRTDTKAPGRKMGGPLFQVRLDGRFLPAKGWGTQRGKRNTGVQGHCQFGALLNRRAVSIIARGDQKQVIDFHKWGLLSGLSIDRAALAACNLPTVEHESSAQT</sequence>
<proteinExistence type="predicted"/>
<comment type="caution">
    <text evidence="1">The sequence shown here is derived from an EMBL/GenBank/DDBJ whole genome shotgun (WGS) entry which is preliminary data.</text>
</comment>
<gene>
    <name evidence="1" type="ORF">HU747_02055</name>
</gene>
<dbReference type="RefSeq" id="WP_158664635.1">
    <property type="nucleotide sequence ID" value="NZ_JABWRR010000001.1"/>
</dbReference>
<organism evidence="1 2">
    <name type="scientific">Pseudomonas taiwanensis</name>
    <dbReference type="NCBI Taxonomy" id="470150"/>
    <lineage>
        <taxon>Bacteria</taxon>
        <taxon>Pseudomonadati</taxon>
        <taxon>Pseudomonadota</taxon>
        <taxon>Gammaproteobacteria</taxon>
        <taxon>Pseudomonadales</taxon>
        <taxon>Pseudomonadaceae</taxon>
        <taxon>Pseudomonas</taxon>
    </lineage>
</organism>
<accession>A0ABR6V235</accession>
<dbReference type="EMBL" id="JABWRS010000001">
    <property type="protein sequence ID" value="MBC3474372.1"/>
    <property type="molecule type" value="Genomic_DNA"/>
</dbReference>
<evidence type="ECO:0000313" key="2">
    <source>
        <dbReference type="Proteomes" id="UP000628086"/>
    </source>
</evidence>
<name>A0ABR6V235_9PSED</name>
<evidence type="ECO:0000313" key="1">
    <source>
        <dbReference type="EMBL" id="MBC3474372.1"/>
    </source>
</evidence>
<reference evidence="1 2" key="1">
    <citation type="journal article" date="2020" name="Microorganisms">
        <title>Reliable Identification of Environmental Pseudomonas Isolates Using the rpoD Gene.</title>
        <authorList>
            <consortium name="The Broad Institute Genome Sequencing Platform"/>
            <person name="Girard L."/>
            <person name="Lood C."/>
            <person name="Rokni-Zadeh H."/>
            <person name="van Noort V."/>
            <person name="Lavigne R."/>
            <person name="De Mot R."/>
        </authorList>
    </citation>
    <scope>NUCLEOTIDE SEQUENCE [LARGE SCALE GENOMIC DNA]</scope>
    <source>
        <strain evidence="1 2">RW7P2</strain>
    </source>
</reference>
<keyword evidence="2" id="KW-1185">Reference proteome</keyword>
<dbReference type="Proteomes" id="UP000628086">
    <property type="component" value="Unassembled WGS sequence"/>
</dbReference>
<protein>
    <submittedName>
        <fullName evidence="1">Uncharacterized protein</fullName>
    </submittedName>
</protein>